<accession>A0AA38J6J0</accession>
<keyword evidence="5 7" id="KW-1133">Transmembrane helix</keyword>
<feature type="transmembrane region" description="Helical" evidence="7">
    <location>
        <begin position="165"/>
        <end position="185"/>
    </location>
</feature>
<dbReference type="Pfam" id="PF07690">
    <property type="entry name" value="MFS_1"/>
    <property type="match status" value="1"/>
</dbReference>
<comment type="subcellular location">
    <subcellularLocation>
        <location evidence="1">Endomembrane system</location>
        <topology evidence="1">Multi-pass membrane protein</topology>
    </subcellularLocation>
</comment>
<feature type="transmembrane region" description="Helical" evidence="7">
    <location>
        <begin position="45"/>
        <end position="66"/>
    </location>
</feature>
<gene>
    <name evidence="8" type="ORF">DFJ43DRAFT_1161608</name>
</gene>
<keyword evidence="6 7" id="KW-0472">Membrane</keyword>
<keyword evidence="3" id="KW-0813">Transport</keyword>
<evidence type="ECO:0000313" key="9">
    <source>
        <dbReference type="Proteomes" id="UP001176059"/>
    </source>
</evidence>
<organism evidence="8 9">
    <name type="scientific">Lentinula guzmanii</name>
    <dbReference type="NCBI Taxonomy" id="2804957"/>
    <lineage>
        <taxon>Eukaryota</taxon>
        <taxon>Fungi</taxon>
        <taxon>Dikarya</taxon>
        <taxon>Basidiomycota</taxon>
        <taxon>Agaricomycotina</taxon>
        <taxon>Agaricomycetes</taxon>
        <taxon>Agaricomycetidae</taxon>
        <taxon>Agaricales</taxon>
        <taxon>Marasmiineae</taxon>
        <taxon>Omphalotaceae</taxon>
        <taxon>Lentinula</taxon>
    </lineage>
</organism>
<proteinExistence type="inferred from homology"/>
<dbReference type="InterPro" id="IPR051788">
    <property type="entry name" value="MFS_Transporter"/>
</dbReference>
<protein>
    <submittedName>
        <fullName evidence="8">Major facilitator superfamily domain-containing protein</fullName>
    </submittedName>
</protein>
<evidence type="ECO:0000256" key="4">
    <source>
        <dbReference type="ARBA" id="ARBA00022692"/>
    </source>
</evidence>
<comment type="caution">
    <text evidence="8">The sequence shown here is derived from an EMBL/GenBank/DDBJ whole genome shotgun (WGS) entry which is preliminary data.</text>
</comment>
<dbReference type="GO" id="GO:0016020">
    <property type="term" value="C:membrane"/>
    <property type="evidence" value="ECO:0007669"/>
    <property type="project" value="TreeGrafter"/>
</dbReference>
<sequence length="412" mass="43953">MASKRQQEANWIRLCQMAFSFFVYAQAGMSDGSLGAQLDSLQSHYGLTFSVVSLIFLANAAGSSTWKQLTLDRLMKIPQTLVIAAMTNIVGSTVIITLPPFPVFVVALFINGIGACIYDASFATYTAYFDEGPAMSLLFAAFGVGALIAPLIVAAMLVHHVSWNMYYYVSLGLSLLNMPLLWILFRKYRFPEGENASTGAQKRFIPVLQNRNVLTGGMLTTLSMASGEVVSSWIVTFMTDIRGGNDDAMRYVLSGYWVGLVLGRLLLVHATSYIGPKLALTIYGIITIGLLAVIQSVDNVAVNAVATALVGFFQAPSTPMIISLSSKWVPASLVSPAISILTAFGLVGSALGPLCVGFVNSAGGLRYLPSITMGIMGLSLGIWHLAPSAPWKTGTVDSNQNIGAKSELSSST</sequence>
<name>A0AA38J6J0_9AGAR</name>
<dbReference type="InterPro" id="IPR011701">
    <property type="entry name" value="MFS"/>
</dbReference>
<feature type="transmembrane region" description="Helical" evidence="7">
    <location>
        <begin position="334"/>
        <end position="359"/>
    </location>
</feature>
<dbReference type="EMBL" id="JANVFO010000113">
    <property type="protein sequence ID" value="KAJ3711891.1"/>
    <property type="molecule type" value="Genomic_DNA"/>
</dbReference>
<keyword evidence="4 7" id="KW-0812">Transmembrane</keyword>
<keyword evidence="9" id="KW-1185">Reference proteome</keyword>
<feature type="transmembrane region" description="Helical" evidence="7">
    <location>
        <begin position="137"/>
        <end position="159"/>
    </location>
</feature>
<dbReference type="PANTHER" id="PTHR23514:SF3">
    <property type="entry name" value="BYPASS OF STOP CODON PROTEIN 6"/>
    <property type="match status" value="1"/>
</dbReference>
<reference evidence="8" key="2">
    <citation type="journal article" date="2023" name="Proc. Natl. Acad. Sci. U.S.A.">
        <title>A global phylogenomic analysis of the shiitake genus Lentinula.</title>
        <authorList>
            <person name="Sierra-Patev S."/>
            <person name="Min B."/>
            <person name="Naranjo-Ortiz M."/>
            <person name="Looney B."/>
            <person name="Konkel Z."/>
            <person name="Slot J.C."/>
            <person name="Sakamoto Y."/>
            <person name="Steenwyk J.L."/>
            <person name="Rokas A."/>
            <person name="Carro J."/>
            <person name="Camarero S."/>
            <person name="Ferreira P."/>
            <person name="Molpeceres G."/>
            <person name="Ruiz-Duenas F.J."/>
            <person name="Serrano A."/>
            <person name="Henrissat B."/>
            <person name="Drula E."/>
            <person name="Hughes K.W."/>
            <person name="Mata J.L."/>
            <person name="Ishikawa N.K."/>
            <person name="Vargas-Isla R."/>
            <person name="Ushijima S."/>
            <person name="Smith C.A."/>
            <person name="Donoghue J."/>
            <person name="Ahrendt S."/>
            <person name="Andreopoulos W."/>
            <person name="He G."/>
            <person name="LaButti K."/>
            <person name="Lipzen A."/>
            <person name="Ng V."/>
            <person name="Riley R."/>
            <person name="Sandor L."/>
            <person name="Barry K."/>
            <person name="Martinez A.T."/>
            <person name="Xiao Y."/>
            <person name="Gibbons J.G."/>
            <person name="Terashima K."/>
            <person name="Grigoriev I.V."/>
            <person name="Hibbett D."/>
        </authorList>
    </citation>
    <scope>NUCLEOTIDE SEQUENCE</scope>
    <source>
        <strain evidence="8">ET3784</strain>
    </source>
</reference>
<dbReference type="GO" id="GO:0022857">
    <property type="term" value="F:transmembrane transporter activity"/>
    <property type="evidence" value="ECO:0007669"/>
    <property type="project" value="InterPro"/>
</dbReference>
<feature type="transmembrane region" description="Helical" evidence="7">
    <location>
        <begin position="248"/>
        <end position="267"/>
    </location>
</feature>
<evidence type="ECO:0000256" key="5">
    <source>
        <dbReference type="ARBA" id="ARBA00022989"/>
    </source>
</evidence>
<evidence type="ECO:0000313" key="8">
    <source>
        <dbReference type="EMBL" id="KAJ3711891.1"/>
    </source>
</evidence>
<dbReference type="PANTHER" id="PTHR23514">
    <property type="entry name" value="BYPASS OF STOP CODON PROTEIN 6"/>
    <property type="match status" value="1"/>
</dbReference>
<feature type="transmembrane region" description="Helical" evidence="7">
    <location>
        <begin position="365"/>
        <end position="386"/>
    </location>
</feature>
<feature type="transmembrane region" description="Helical" evidence="7">
    <location>
        <begin position="300"/>
        <end position="322"/>
    </location>
</feature>
<dbReference type="GO" id="GO:0012505">
    <property type="term" value="C:endomembrane system"/>
    <property type="evidence" value="ECO:0007669"/>
    <property type="project" value="UniProtKB-SubCell"/>
</dbReference>
<evidence type="ECO:0000256" key="3">
    <source>
        <dbReference type="ARBA" id="ARBA00022448"/>
    </source>
</evidence>
<reference evidence="8" key="1">
    <citation type="submission" date="2022-08" db="EMBL/GenBank/DDBJ databases">
        <authorList>
            <consortium name="DOE Joint Genome Institute"/>
            <person name="Min B."/>
            <person name="Sierra-Patev S."/>
            <person name="Naranjo-Ortiz M."/>
            <person name="Looney B."/>
            <person name="Konkel Z."/>
            <person name="Slot J.C."/>
            <person name="Sakamoto Y."/>
            <person name="Steenwyk J.L."/>
            <person name="Rokas A."/>
            <person name="Carro J."/>
            <person name="Camarero S."/>
            <person name="Ferreira P."/>
            <person name="Molpeceres G."/>
            <person name="Ruiz-duenas F.J."/>
            <person name="Serrano A."/>
            <person name="Henrissat B."/>
            <person name="Drula E."/>
            <person name="Hughes K.W."/>
            <person name="Mata J.L."/>
            <person name="Ishikawa N.K."/>
            <person name="Vargas-Isla R."/>
            <person name="Ushijima S."/>
            <person name="Smith C.A."/>
            <person name="Ahrendt S."/>
            <person name="Andreopoulos W."/>
            <person name="He G."/>
            <person name="LaButti K."/>
            <person name="Lipzen A."/>
            <person name="Ng V."/>
            <person name="Riley R."/>
            <person name="Sandor L."/>
            <person name="Barry K."/>
            <person name="Martinez A.T."/>
            <person name="Xiao Y."/>
            <person name="Gibbons J.G."/>
            <person name="Terashima K."/>
            <person name="Hibbett D.S."/>
            <person name="Grigoriev I.V."/>
        </authorList>
    </citation>
    <scope>NUCLEOTIDE SEQUENCE</scope>
    <source>
        <strain evidence="8">ET3784</strain>
    </source>
</reference>
<dbReference type="SUPFAM" id="SSF103473">
    <property type="entry name" value="MFS general substrate transporter"/>
    <property type="match status" value="1"/>
</dbReference>
<dbReference type="Proteomes" id="UP001176059">
    <property type="component" value="Unassembled WGS sequence"/>
</dbReference>
<feature type="transmembrane region" description="Helical" evidence="7">
    <location>
        <begin position="274"/>
        <end position="294"/>
    </location>
</feature>
<evidence type="ECO:0000256" key="1">
    <source>
        <dbReference type="ARBA" id="ARBA00004127"/>
    </source>
</evidence>
<evidence type="ECO:0000256" key="7">
    <source>
        <dbReference type="SAM" id="Phobius"/>
    </source>
</evidence>
<feature type="transmembrane region" description="Helical" evidence="7">
    <location>
        <begin position="104"/>
        <end position="125"/>
    </location>
</feature>
<dbReference type="InterPro" id="IPR036259">
    <property type="entry name" value="MFS_trans_sf"/>
</dbReference>
<evidence type="ECO:0000256" key="6">
    <source>
        <dbReference type="ARBA" id="ARBA00023136"/>
    </source>
</evidence>
<dbReference type="AlphaFoldDB" id="A0AA38J6J0"/>
<dbReference type="Gene3D" id="1.20.1250.20">
    <property type="entry name" value="MFS general substrate transporter like domains"/>
    <property type="match status" value="2"/>
</dbReference>
<feature type="transmembrane region" description="Helical" evidence="7">
    <location>
        <begin position="78"/>
        <end position="98"/>
    </location>
</feature>
<comment type="similarity">
    <text evidence="2">Belongs to the major facilitator superfamily.</text>
</comment>
<evidence type="ECO:0000256" key="2">
    <source>
        <dbReference type="ARBA" id="ARBA00008335"/>
    </source>
</evidence>